<comment type="similarity">
    <text evidence="8">Belongs to the nanos family.</text>
</comment>
<dbReference type="GO" id="GO:0005737">
    <property type="term" value="C:cytoplasm"/>
    <property type="evidence" value="ECO:0007669"/>
    <property type="project" value="UniProtKB-SubCell"/>
</dbReference>
<name>A0A1I8I1Q0_9PLAT</name>
<evidence type="ECO:0000256" key="4">
    <source>
        <dbReference type="ARBA" id="ARBA00022771"/>
    </source>
</evidence>
<keyword evidence="4 8" id="KW-0863">Zinc-finger</keyword>
<evidence type="ECO:0000313" key="10">
    <source>
        <dbReference type="Proteomes" id="UP000095280"/>
    </source>
</evidence>
<evidence type="ECO:0000256" key="1">
    <source>
        <dbReference type="ARBA" id="ARBA00004496"/>
    </source>
</evidence>
<dbReference type="Gene3D" id="4.10.60.30">
    <property type="entry name" value="Nanos, RNA-binding domain"/>
    <property type="match status" value="1"/>
</dbReference>
<keyword evidence="5" id="KW-0862">Zinc</keyword>
<dbReference type="InterPro" id="IPR008705">
    <property type="entry name" value="Nanos/Xcar2"/>
</dbReference>
<evidence type="ECO:0000256" key="3">
    <source>
        <dbReference type="ARBA" id="ARBA00022723"/>
    </source>
</evidence>
<dbReference type="Proteomes" id="UP000095280">
    <property type="component" value="Unplaced"/>
</dbReference>
<keyword evidence="2" id="KW-0963">Cytoplasm</keyword>
<keyword evidence="7 8" id="KW-0694">RNA-binding</keyword>
<keyword evidence="6 8" id="KW-0810">Translation regulation</keyword>
<dbReference type="GO" id="GO:0006417">
    <property type="term" value="P:regulation of translation"/>
    <property type="evidence" value="ECO:0007669"/>
    <property type="project" value="UniProtKB-UniRule"/>
</dbReference>
<dbReference type="AlphaFoldDB" id="A0A1I8I1Q0"/>
<reference evidence="11" key="1">
    <citation type="submission" date="2016-11" db="UniProtKB">
        <authorList>
            <consortium name="WormBaseParasite"/>
        </authorList>
    </citation>
    <scope>IDENTIFICATION</scope>
</reference>
<evidence type="ECO:0000313" key="11">
    <source>
        <dbReference type="WBParaSite" id="maker-uti_cns_0009338-snap-gene-0.3-mRNA-1"/>
    </source>
</evidence>
<dbReference type="GO" id="GO:0008270">
    <property type="term" value="F:zinc ion binding"/>
    <property type="evidence" value="ECO:0007669"/>
    <property type="project" value="UniProtKB-KW"/>
</dbReference>
<evidence type="ECO:0000256" key="6">
    <source>
        <dbReference type="ARBA" id="ARBA00022845"/>
    </source>
</evidence>
<sequence length="156" mass="17373">MPIGTPAAQPAVHHQHQQPKLSIGHEIDKWIASVSCCASLPSNMKTRPNQLGPNRILVDKATLLSFLAKLKMHHQKKREIGIELCAFCRQNQEPFHVYTSHRLADINGNVTCPVLFRYVCPICGVSGSKAHTIKYCPLGNGTNQQQRHRLQSVSGF</sequence>
<organism evidence="10 11">
    <name type="scientific">Macrostomum lignano</name>
    <dbReference type="NCBI Taxonomy" id="282301"/>
    <lineage>
        <taxon>Eukaryota</taxon>
        <taxon>Metazoa</taxon>
        <taxon>Spiralia</taxon>
        <taxon>Lophotrochozoa</taxon>
        <taxon>Platyhelminthes</taxon>
        <taxon>Rhabditophora</taxon>
        <taxon>Macrostomorpha</taxon>
        <taxon>Macrostomida</taxon>
        <taxon>Macrostomidae</taxon>
        <taxon>Macrostomum</taxon>
    </lineage>
</organism>
<protein>
    <submittedName>
        <fullName evidence="11">Nanos-type domain-containing protein</fullName>
    </submittedName>
</protein>
<evidence type="ECO:0000256" key="5">
    <source>
        <dbReference type="ARBA" id="ARBA00022833"/>
    </source>
</evidence>
<dbReference type="PROSITE" id="PS51522">
    <property type="entry name" value="ZF_NANOS"/>
    <property type="match status" value="1"/>
</dbReference>
<comment type="subcellular location">
    <subcellularLocation>
        <location evidence="1">Cytoplasm</location>
    </subcellularLocation>
</comment>
<dbReference type="GO" id="GO:0003723">
    <property type="term" value="F:RNA binding"/>
    <property type="evidence" value="ECO:0007669"/>
    <property type="project" value="UniProtKB-UniRule"/>
</dbReference>
<evidence type="ECO:0000256" key="7">
    <source>
        <dbReference type="ARBA" id="ARBA00022884"/>
    </source>
</evidence>
<evidence type="ECO:0000256" key="2">
    <source>
        <dbReference type="ARBA" id="ARBA00022490"/>
    </source>
</evidence>
<dbReference type="Pfam" id="PF05741">
    <property type="entry name" value="zf-nanos"/>
    <property type="match status" value="1"/>
</dbReference>
<proteinExistence type="inferred from homology"/>
<feature type="domain" description="Nanos-type" evidence="9">
    <location>
        <begin position="84"/>
        <end position="138"/>
    </location>
</feature>
<dbReference type="InterPro" id="IPR038129">
    <property type="entry name" value="Nanos_sf"/>
</dbReference>
<dbReference type="PANTHER" id="PTHR12887">
    <property type="entry name" value="NANOS PROTEIN"/>
    <property type="match status" value="1"/>
</dbReference>
<dbReference type="WBParaSite" id="maker-uti_cns_0009338-snap-gene-0.3-mRNA-1">
    <property type="protein sequence ID" value="maker-uti_cns_0009338-snap-gene-0.3-mRNA-1"/>
    <property type="gene ID" value="maker-uti_cns_0009338-snap-gene-0.3"/>
</dbReference>
<dbReference type="InterPro" id="IPR024161">
    <property type="entry name" value="Znf_nanos-typ"/>
</dbReference>
<accession>A0A1I8I1Q0</accession>
<keyword evidence="10" id="KW-1185">Reference proteome</keyword>
<evidence type="ECO:0000256" key="8">
    <source>
        <dbReference type="PROSITE-ProRule" id="PRU00855"/>
    </source>
</evidence>
<evidence type="ECO:0000259" key="9">
    <source>
        <dbReference type="PROSITE" id="PS51522"/>
    </source>
</evidence>
<keyword evidence="3" id="KW-0479">Metal-binding</keyword>